<organism evidence="2 3">
    <name type="scientific">Dryococelus australis</name>
    <dbReference type="NCBI Taxonomy" id="614101"/>
    <lineage>
        <taxon>Eukaryota</taxon>
        <taxon>Metazoa</taxon>
        <taxon>Ecdysozoa</taxon>
        <taxon>Arthropoda</taxon>
        <taxon>Hexapoda</taxon>
        <taxon>Insecta</taxon>
        <taxon>Pterygota</taxon>
        <taxon>Neoptera</taxon>
        <taxon>Polyneoptera</taxon>
        <taxon>Phasmatodea</taxon>
        <taxon>Verophasmatodea</taxon>
        <taxon>Anareolatae</taxon>
        <taxon>Phasmatidae</taxon>
        <taxon>Eurycanthinae</taxon>
        <taxon>Dryococelus</taxon>
    </lineage>
</organism>
<protein>
    <submittedName>
        <fullName evidence="2">Uncharacterized protein</fullName>
    </submittedName>
</protein>
<proteinExistence type="predicted"/>
<dbReference type="EMBL" id="JARBHB010000015">
    <property type="protein sequence ID" value="KAJ8867560.1"/>
    <property type="molecule type" value="Genomic_DNA"/>
</dbReference>
<accession>A0ABQ9G519</accession>
<keyword evidence="1" id="KW-0472">Membrane</keyword>
<name>A0ABQ9G519_9NEOP</name>
<dbReference type="Proteomes" id="UP001159363">
    <property type="component" value="Chromosome 14"/>
</dbReference>
<evidence type="ECO:0000256" key="1">
    <source>
        <dbReference type="SAM" id="Phobius"/>
    </source>
</evidence>
<gene>
    <name evidence="2" type="ORF">PR048_031362</name>
</gene>
<keyword evidence="1" id="KW-1133">Transmembrane helix</keyword>
<dbReference type="PANTHER" id="PTHR47771:SF13">
    <property type="entry name" value="HDC01644"/>
    <property type="match status" value="1"/>
</dbReference>
<sequence>MNHLALVSDAGEDVVLQVFSVVLLAALASCWEDTRMFAKRGAEWDGDDDGGHDDYGGGHQEVKIVRIPVPHAVPVPVSHQVPVAVPQPYPVPVRVIEQIEVPVVKVVEVPVERHVPVKVEKPVPYPVEKPVPIHIEKHVPVPVYKPYPVKVPVVKYIHHYITAKHGGGHHH</sequence>
<comment type="caution">
    <text evidence="2">The sequence shown here is derived from an EMBL/GenBank/DDBJ whole genome shotgun (WGS) entry which is preliminary data.</text>
</comment>
<evidence type="ECO:0000313" key="3">
    <source>
        <dbReference type="Proteomes" id="UP001159363"/>
    </source>
</evidence>
<keyword evidence="3" id="KW-1185">Reference proteome</keyword>
<feature type="transmembrane region" description="Helical" evidence="1">
    <location>
        <begin position="14"/>
        <end position="31"/>
    </location>
</feature>
<keyword evidence="1" id="KW-0812">Transmembrane</keyword>
<dbReference type="PANTHER" id="PTHR47771">
    <property type="entry name" value="LD27203P-RELATED"/>
    <property type="match status" value="1"/>
</dbReference>
<evidence type="ECO:0000313" key="2">
    <source>
        <dbReference type="EMBL" id="KAJ8867560.1"/>
    </source>
</evidence>
<reference evidence="2 3" key="1">
    <citation type="submission" date="2023-02" db="EMBL/GenBank/DDBJ databases">
        <title>LHISI_Scaffold_Assembly.</title>
        <authorList>
            <person name="Stuart O.P."/>
            <person name="Cleave R."/>
            <person name="Magrath M.J.L."/>
            <person name="Mikheyev A.S."/>
        </authorList>
    </citation>
    <scope>NUCLEOTIDE SEQUENCE [LARGE SCALE GENOMIC DNA]</scope>
    <source>
        <strain evidence="2">Daus_M_001</strain>
        <tissue evidence="2">Leg muscle</tissue>
    </source>
</reference>